<gene>
    <name evidence="1" type="ORF">GCM10010862_10220</name>
</gene>
<dbReference type="Proteomes" id="UP001156691">
    <property type="component" value="Unassembled WGS sequence"/>
</dbReference>
<reference evidence="2" key="1">
    <citation type="journal article" date="2019" name="Int. J. Syst. Evol. Microbiol.">
        <title>The Global Catalogue of Microorganisms (GCM) 10K type strain sequencing project: providing services to taxonomists for standard genome sequencing and annotation.</title>
        <authorList>
            <consortium name="The Broad Institute Genomics Platform"/>
            <consortium name="The Broad Institute Genome Sequencing Center for Infectious Disease"/>
            <person name="Wu L."/>
            <person name="Ma J."/>
        </authorList>
    </citation>
    <scope>NUCLEOTIDE SEQUENCE [LARGE SCALE GENOMIC DNA]</scope>
    <source>
        <strain evidence="2">NBRC 112416</strain>
    </source>
</reference>
<proteinExistence type="predicted"/>
<organism evidence="1 2">
    <name type="scientific">Devosia nitrariae</name>
    <dbReference type="NCBI Taxonomy" id="2071872"/>
    <lineage>
        <taxon>Bacteria</taxon>
        <taxon>Pseudomonadati</taxon>
        <taxon>Pseudomonadota</taxon>
        <taxon>Alphaproteobacteria</taxon>
        <taxon>Hyphomicrobiales</taxon>
        <taxon>Devosiaceae</taxon>
        <taxon>Devosia</taxon>
    </lineage>
</organism>
<evidence type="ECO:0000313" key="2">
    <source>
        <dbReference type="Proteomes" id="UP001156691"/>
    </source>
</evidence>
<protein>
    <submittedName>
        <fullName evidence="1">Uncharacterized protein</fullName>
    </submittedName>
</protein>
<dbReference type="InterPro" id="IPR024079">
    <property type="entry name" value="MetalloPept_cat_dom_sf"/>
</dbReference>
<dbReference type="Gene3D" id="3.40.390.10">
    <property type="entry name" value="Collagenase (Catalytic Domain)"/>
    <property type="match status" value="1"/>
</dbReference>
<accession>A0ABQ5W1P0</accession>
<sequence length="448" mass="48960">MGPRIREDDSRWVSRPTGSVTRLREAGASLGQRQVGRWLSRIVSKRLSKGNFEMADNNLVALALADGLLPRPSREDTIAQLLAYADELDDGNSGQLPPLSALWPAFLESLDRRFVQPAINGFLAPSRALHGDYSGSYLYPDRVIRPYSPEMIDDASAMAGLVGLGGVVPRGQPMVNPLTSLESRSARIYDPLSVSQRPFEADYPFGAQANEAGRLAVDIEGRPLSPDAHLVGREITGGSDRPLPTEAMASVAQRSAGASIETVAPRALGGDAGRLVKTTDRRSGNTEYEILLNRDLTEVAKPRVAAHEVGHLIDSIAGGIPTERLNRELRAIYNDLNNPQSYGRPFGPEQSGYTRPFVPRELMAEAVRAYMVDPNYIKTVAPKVAARIRQYVNQNPQLRDVIQFNAGGVPLPAQPARPEPNGWFDPETGNEWVPGYGFYDPETGKWSI</sequence>
<comment type="caution">
    <text evidence="1">The sequence shown here is derived from an EMBL/GenBank/DDBJ whole genome shotgun (WGS) entry which is preliminary data.</text>
</comment>
<dbReference type="EMBL" id="BSNS01000006">
    <property type="protein sequence ID" value="GLQ53763.1"/>
    <property type="molecule type" value="Genomic_DNA"/>
</dbReference>
<evidence type="ECO:0000313" key="1">
    <source>
        <dbReference type="EMBL" id="GLQ53763.1"/>
    </source>
</evidence>
<name>A0ABQ5W1P0_9HYPH</name>
<keyword evidence="2" id="KW-1185">Reference proteome</keyword>